<protein>
    <submittedName>
        <fullName evidence="2">Glycosyltransferase</fullName>
        <ecNumber evidence="2">2.4.1.-</ecNumber>
    </submittedName>
</protein>
<dbReference type="InterPro" id="IPR018641">
    <property type="entry name" value="Trfase_1_rSAM/seldom-assoc"/>
</dbReference>
<dbReference type="InterPro" id="IPR029044">
    <property type="entry name" value="Nucleotide-diphossugar_trans"/>
</dbReference>
<name>A0A3B0VHG3_9ZZZZ</name>
<proteinExistence type="predicted"/>
<reference evidence="2" key="1">
    <citation type="submission" date="2018-06" db="EMBL/GenBank/DDBJ databases">
        <authorList>
            <person name="Zhirakovskaya E."/>
        </authorList>
    </citation>
    <scope>NUCLEOTIDE SEQUENCE</scope>
</reference>
<dbReference type="Gene3D" id="3.90.550.10">
    <property type="entry name" value="Spore Coat Polysaccharide Biosynthesis Protein SpsA, Chain A"/>
    <property type="match status" value="1"/>
</dbReference>
<sequence>MEKNALAVMVRVPVPGAVKTRLTPELSPLEACLLYEAFLKDLFSRLSALTLTDIFIFYTGHETVPDGREIVPDGHETAPDGHETAPDNSGTAADKIQQLSNVVPEFFTLTPQKDGDLGSKMQDVFKELFGRGYTCVALIGSDSPDLPLAYLRRAFTLLTGPCTAEPRPLVLGPALDGGYYLIAMNDSLASFSARLFDGIEWGACSVLQQTLGRAADAGMRVAMLAQWHDIDTCDDLAFISASAELPATVRVLQGLDRRS</sequence>
<dbReference type="PANTHER" id="PTHR36529:SF1">
    <property type="entry name" value="GLYCOSYLTRANSFERASE"/>
    <property type="match status" value="1"/>
</dbReference>
<dbReference type="EC" id="2.4.1.-" evidence="2"/>
<dbReference type="GO" id="GO:0016757">
    <property type="term" value="F:glycosyltransferase activity"/>
    <property type="evidence" value="ECO:0007669"/>
    <property type="project" value="UniProtKB-KW"/>
</dbReference>
<dbReference type="PANTHER" id="PTHR36529">
    <property type="entry name" value="SLL1095 PROTEIN"/>
    <property type="match status" value="1"/>
</dbReference>
<gene>
    <name evidence="2" type="ORF">MNBD_DELTA02-5</name>
</gene>
<keyword evidence="2" id="KW-0328">Glycosyltransferase</keyword>
<organism evidence="2">
    <name type="scientific">hydrothermal vent metagenome</name>
    <dbReference type="NCBI Taxonomy" id="652676"/>
    <lineage>
        <taxon>unclassified sequences</taxon>
        <taxon>metagenomes</taxon>
        <taxon>ecological metagenomes</taxon>
    </lineage>
</organism>
<evidence type="ECO:0000256" key="1">
    <source>
        <dbReference type="SAM" id="MobiDB-lite"/>
    </source>
</evidence>
<dbReference type="EMBL" id="UOEZ01000038">
    <property type="protein sequence ID" value="VAW36229.1"/>
    <property type="molecule type" value="Genomic_DNA"/>
</dbReference>
<feature type="region of interest" description="Disordered" evidence="1">
    <location>
        <begin position="71"/>
        <end position="91"/>
    </location>
</feature>
<keyword evidence="2" id="KW-0808">Transferase</keyword>
<evidence type="ECO:0000313" key="2">
    <source>
        <dbReference type="EMBL" id="VAW36229.1"/>
    </source>
</evidence>
<dbReference type="AlphaFoldDB" id="A0A3B0VHG3"/>
<feature type="compositionally biased region" description="Basic and acidic residues" evidence="1">
    <location>
        <begin position="71"/>
        <end position="85"/>
    </location>
</feature>
<dbReference type="SUPFAM" id="SSF53448">
    <property type="entry name" value="Nucleotide-diphospho-sugar transferases"/>
    <property type="match status" value="1"/>
</dbReference>
<dbReference type="Pfam" id="PF09837">
    <property type="entry name" value="DUF2064"/>
    <property type="match status" value="1"/>
</dbReference>
<accession>A0A3B0VHG3</accession>